<evidence type="ECO:0000313" key="13">
    <source>
        <dbReference type="RefSeq" id="XP_011311964.1"/>
    </source>
</evidence>
<feature type="coiled-coil region" evidence="8">
    <location>
        <begin position="186"/>
        <end position="224"/>
    </location>
</feature>
<dbReference type="OrthoDB" id="1902038at2759"/>
<feature type="compositionally biased region" description="Low complexity" evidence="9">
    <location>
        <begin position="16"/>
        <end position="27"/>
    </location>
</feature>
<dbReference type="Proteomes" id="UP000694866">
    <property type="component" value="Unplaced"/>
</dbReference>
<evidence type="ECO:0000313" key="12">
    <source>
        <dbReference type="Proteomes" id="UP000694866"/>
    </source>
</evidence>
<dbReference type="PANTHER" id="PTHR15504">
    <property type="entry name" value="NASOPHARYNGEAL EPITHELIUM SPECIFIC PROTEIN 1"/>
    <property type="match status" value="1"/>
</dbReference>
<dbReference type="PANTHER" id="PTHR15504:SF0">
    <property type="entry name" value="CILIA- AND FLAGELLA-ASSOCIATED PROTEIN 45"/>
    <property type="match status" value="1"/>
</dbReference>
<evidence type="ECO:0000256" key="4">
    <source>
        <dbReference type="ARBA" id="ARBA00023069"/>
    </source>
</evidence>
<evidence type="ECO:0000256" key="7">
    <source>
        <dbReference type="ARBA" id="ARBA00034142"/>
    </source>
</evidence>
<evidence type="ECO:0000313" key="11">
    <source>
        <dbReference type="EMBL" id="JAG83075.1"/>
    </source>
</evidence>
<keyword evidence="5" id="KW-0966">Cell projection</keyword>
<dbReference type="InterPro" id="IPR033253">
    <property type="entry name" value="CFAP45"/>
</dbReference>
<organism evidence="11">
    <name type="scientific">Fopius arisanus</name>
    <dbReference type="NCBI Taxonomy" id="64838"/>
    <lineage>
        <taxon>Eukaryota</taxon>
        <taxon>Metazoa</taxon>
        <taxon>Ecdysozoa</taxon>
        <taxon>Arthropoda</taxon>
        <taxon>Hexapoda</taxon>
        <taxon>Insecta</taxon>
        <taxon>Pterygota</taxon>
        <taxon>Neoptera</taxon>
        <taxon>Endopterygota</taxon>
        <taxon>Hymenoptera</taxon>
        <taxon>Apocrita</taxon>
        <taxon>Ichneumonoidea</taxon>
        <taxon>Braconidae</taxon>
        <taxon>Opiinae</taxon>
        <taxon>Fopius</taxon>
    </lineage>
</organism>
<accession>A0A9R1TML2</accession>
<feature type="coiled-coil region" evidence="8">
    <location>
        <begin position="266"/>
        <end position="396"/>
    </location>
</feature>
<sequence length="518" mass="62236">MARNSVRTSDKNGVRAPRVSSGSRISSGGRGSAHRANSAPPKKSTSNLRDANKIRIPCGKIPQKLPKSAKIITKSEYDYFRTRALDGLQTKEEKDAAHFQMENEKSRLLAESMARKEEIKRIDLEKRRDKPLKLDDLEAEARRKTMHLLERAYDLKLEQEEEIQMCNRLILETKCRAIRDLQVSEKRIIEKEMNDEEKRLNQMMENERKQKLQEEARKDELEMARRRKYARLLRNQILENEEQKIIEFERKQEEGKLINLSNIAWQDEEIAKAKRKEEEVMRARKQLIIENEKLKRFKEMQREEQRILDLRIREYQKNKAEREAAIEEEHRLAKARKDRERSRMAAQAQQATELQSQIDELNAARLQEEVDREWRRKEKETALKRLEIRKNLAIAREDQINYRKMLQAMEIERERREFQKILQYQKEAICKEQREREERHREALHHRTVILKQVNEKEKGKLEMRRKMFEEGMAIRAEMETRKKRLRDAMEKKCKEMEVNNVPEVYINDVRAMIDKVQ</sequence>
<protein>
    <recommendedName>
        <fullName evidence="7">Cilia- and flagella-associated protein 45</fullName>
    </recommendedName>
</protein>
<evidence type="ECO:0000256" key="1">
    <source>
        <dbReference type="ARBA" id="ARBA00004230"/>
    </source>
</evidence>
<evidence type="ECO:0000256" key="9">
    <source>
        <dbReference type="SAM" id="MobiDB-lite"/>
    </source>
</evidence>
<comment type="similarity">
    <text evidence="6">Belongs to the CFAP45 family.</text>
</comment>
<evidence type="ECO:0000256" key="6">
    <source>
        <dbReference type="ARBA" id="ARBA00034116"/>
    </source>
</evidence>
<keyword evidence="3 8" id="KW-0175">Coiled coil</keyword>
<dbReference type="AlphaFoldDB" id="A0A0C9QFP8"/>
<gene>
    <name evidence="11" type="primary">CCDC19</name>
    <name evidence="13" type="synonym">LOC105271862</name>
    <name evidence="11" type="ORF">g.39649</name>
</gene>
<feature type="region of interest" description="Disordered" evidence="9">
    <location>
        <begin position="1"/>
        <end position="53"/>
    </location>
</feature>
<dbReference type="KEGG" id="fas:105271862"/>
<proteinExistence type="inferred from homology"/>
<dbReference type="Pfam" id="PF13868">
    <property type="entry name" value="TPH"/>
    <property type="match status" value="1"/>
</dbReference>
<reference evidence="13" key="2">
    <citation type="submission" date="2025-04" db="UniProtKB">
        <authorList>
            <consortium name="RefSeq"/>
        </authorList>
    </citation>
    <scope>IDENTIFICATION</scope>
    <source>
        <strain evidence="13">USDA-PBARC FA_bdor</strain>
        <tissue evidence="13">Whole organism</tissue>
    </source>
</reference>
<evidence type="ECO:0000256" key="8">
    <source>
        <dbReference type="SAM" id="Coils"/>
    </source>
</evidence>
<keyword evidence="4" id="KW-0969">Cilium</keyword>
<keyword evidence="2" id="KW-0282">Flagellum</keyword>
<feature type="domain" description="Trichohyalin-plectin-homology" evidence="10">
    <location>
        <begin position="157"/>
        <end position="504"/>
    </location>
</feature>
<evidence type="ECO:0000259" key="10">
    <source>
        <dbReference type="Pfam" id="PF13868"/>
    </source>
</evidence>
<accession>A0A0C9QFP8</accession>
<reference evidence="11" key="1">
    <citation type="submission" date="2015-01" db="EMBL/GenBank/DDBJ databases">
        <title>Transcriptome Assembly of Fopius arisanus.</title>
        <authorList>
            <person name="Geib S."/>
        </authorList>
    </citation>
    <scope>NUCLEOTIDE SEQUENCE</scope>
</reference>
<comment type="subcellular location">
    <subcellularLocation>
        <location evidence="1">Cell projection</location>
        <location evidence="1">Cilium</location>
        <location evidence="1">Flagellum</location>
    </subcellularLocation>
</comment>
<evidence type="ECO:0000256" key="2">
    <source>
        <dbReference type="ARBA" id="ARBA00022846"/>
    </source>
</evidence>
<name>A0A0C9QFP8_9HYME</name>
<dbReference type="EMBL" id="GBYB01013308">
    <property type="protein sequence ID" value="JAG83075.1"/>
    <property type="molecule type" value="Transcribed_RNA"/>
</dbReference>
<dbReference type="InterPro" id="IPR043597">
    <property type="entry name" value="TPH_dom"/>
</dbReference>
<evidence type="ECO:0000256" key="5">
    <source>
        <dbReference type="ARBA" id="ARBA00023273"/>
    </source>
</evidence>
<keyword evidence="12" id="KW-1185">Reference proteome</keyword>
<dbReference type="RefSeq" id="XP_011311964.1">
    <property type="nucleotide sequence ID" value="XM_011313662.1"/>
</dbReference>
<evidence type="ECO:0000256" key="3">
    <source>
        <dbReference type="ARBA" id="ARBA00023054"/>
    </source>
</evidence>
<dbReference type="GO" id="GO:0031514">
    <property type="term" value="C:motile cilium"/>
    <property type="evidence" value="ECO:0007669"/>
    <property type="project" value="UniProtKB-SubCell"/>
</dbReference>
<dbReference type="GeneID" id="105271862"/>